<dbReference type="AlphaFoldDB" id="A0AAV5NZ98"/>
<dbReference type="InterPro" id="IPR024726">
    <property type="entry name" value="FhuF_C"/>
</dbReference>
<sequence>MQESFHQQLFSACEQITPYLSGKITEPDESMLRSHHSGEAFFNQLYSQLQVLHPEAGKSYWITRCWDLATWQPLYIAFISVYGFKTLPDFNSFGQSQMGSFVTGFCFSNQKHRHGEVQELVPEAALQLNVLFEKYRTQLDQQYRCRPGFVKHLLADAIVNCCLRLKEFDPQLTLDDIRNNAAMWLSAFQLPLDQISRIEEKQGALSYVRKSCCLVYKTTQGTLCEDCPRFKNSSPIQN</sequence>
<evidence type="ECO:0000313" key="3">
    <source>
        <dbReference type="Proteomes" id="UP001156690"/>
    </source>
</evidence>
<accession>A0AAV5NZ98</accession>
<evidence type="ECO:0000259" key="1">
    <source>
        <dbReference type="Pfam" id="PF11575"/>
    </source>
</evidence>
<organism evidence="2 3">
    <name type="scientific">Vibrio penaeicida</name>
    <dbReference type="NCBI Taxonomy" id="104609"/>
    <lineage>
        <taxon>Bacteria</taxon>
        <taxon>Pseudomonadati</taxon>
        <taxon>Pseudomonadota</taxon>
        <taxon>Gammaproteobacteria</taxon>
        <taxon>Vibrionales</taxon>
        <taxon>Vibrionaceae</taxon>
        <taxon>Vibrio</taxon>
    </lineage>
</organism>
<dbReference type="Proteomes" id="UP001156690">
    <property type="component" value="Unassembled WGS sequence"/>
</dbReference>
<proteinExistence type="predicted"/>
<dbReference type="GO" id="GO:0051537">
    <property type="term" value="F:2 iron, 2 sulfur cluster binding"/>
    <property type="evidence" value="ECO:0007669"/>
    <property type="project" value="InterPro"/>
</dbReference>
<comment type="caution">
    <text evidence="2">The sequence shown here is derived from an EMBL/GenBank/DDBJ whole genome shotgun (WGS) entry which is preliminary data.</text>
</comment>
<dbReference type="InterPro" id="IPR023998">
    <property type="entry name" value="FCR-like"/>
</dbReference>
<name>A0AAV5NZ98_9VIBR</name>
<gene>
    <name evidence="2" type="ORF">GCM10007932_46780</name>
</gene>
<protein>
    <submittedName>
        <fullName evidence="2">Siderophore ferric iron reductase</fullName>
    </submittedName>
</protein>
<evidence type="ECO:0000313" key="2">
    <source>
        <dbReference type="EMBL" id="GLQ75316.1"/>
    </source>
</evidence>
<reference evidence="3" key="1">
    <citation type="journal article" date="2019" name="Int. J. Syst. Evol. Microbiol.">
        <title>The Global Catalogue of Microorganisms (GCM) 10K type strain sequencing project: providing services to taxonomists for standard genome sequencing and annotation.</title>
        <authorList>
            <consortium name="The Broad Institute Genomics Platform"/>
            <consortium name="The Broad Institute Genome Sequencing Center for Infectious Disease"/>
            <person name="Wu L."/>
            <person name="Ma J."/>
        </authorList>
    </citation>
    <scope>NUCLEOTIDE SEQUENCE [LARGE SCALE GENOMIC DNA]</scope>
    <source>
        <strain evidence="3">NBRC 15640</strain>
    </source>
</reference>
<dbReference type="NCBIfam" id="TIGR03950">
    <property type="entry name" value="sidero_Fe_reduc"/>
    <property type="match status" value="1"/>
</dbReference>
<dbReference type="EMBL" id="BSNX01000067">
    <property type="protein sequence ID" value="GLQ75316.1"/>
    <property type="molecule type" value="Genomic_DNA"/>
</dbReference>
<keyword evidence="3" id="KW-1185">Reference proteome</keyword>
<dbReference type="RefSeq" id="WP_185829897.1">
    <property type="nucleotide sequence ID" value="NZ_AP025144.1"/>
</dbReference>
<dbReference type="Pfam" id="PF11575">
    <property type="entry name" value="FhuF_C"/>
    <property type="match status" value="1"/>
</dbReference>
<feature type="domain" description="Ferric siderophore reductase C-terminal" evidence="1">
    <location>
        <begin position="209"/>
        <end position="229"/>
    </location>
</feature>